<dbReference type="GO" id="GO:0005654">
    <property type="term" value="C:nucleoplasm"/>
    <property type="evidence" value="ECO:0007669"/>
    <property type="project" value="UniProtKB-SubCell"/>
</dbReference>
<accession>A0A177AU94</accession>
<protein>
    <recommendedName>
        <fullName evidence="4">Ribosome biogenesis protein NOP53</fullName>
    </recommendedName>
</protein>
<organism evidence="7 8">
    <name type="scientific">Intoshia linei</name>
    <dbReference type="NCBI Taxonomy" id="1819745"/>
    <lineage>
        <taxon>Eukaryota</taxon>
        <taxon>Metazoa</taxon>
        <taxon>Spiralia</taxon>
        <taxon>Lophotrochozoa</taxon>
        <taxon>Mesozoa</taxon>
        <taxon>Orthonectida</taxon>
        <taxon>Rhopaluridae</taxon>
        <taxon>Intoshia</taxon>
    </lineage>
</organism>
<keyword evidence="5" id="KW-0690">Ribosome biogenesis</keyword>
<evidence type="ECO:0000256" key="2">
    <source>
        <dbReference type="ARBA" id="ARBA00004642"/>
    </source>
</evidence>
<sequence length="344" mass="41002">MKKKILNCKTRHTNTKFLDFFENRKIEIPFKSEKTECLYIIDKQPQNVSKFNATTRKVNAINHIKLVNGNETYLKPDKNDYEKKNVLFNDKTKLPQQLDIWSNNLKSKKIKKKYRFKAVIVDDPGNSYNPKNKDYTKLLEKIGLNETRLIDQKKYLKKMKISKHLNNVMNVEDDVKFEDPVSEVDFMSINPPVVAESKLSKKQRRKKMQQIKFVKDKIKRKAERIQKNDEFRIKSIRKNVDHKIRLNKIEKTKINIKRLEASNLIKRLGFHKFEPVEQVTNDSNDITGHFRTLKVSGSMSLDRYKSLQMRNMIYVPKYCGKRQKITKCDVKETRVYKNIRYVMF</sequence>
<comment type="similarity">
    <text evidence="3">Belongs to the NOP53 family.</text>
</comment>
<comment type="caution">
    <text evidence="7">The sequence shown here is derived from an EMBL/GenBank/DDBJ whole genome shotgun (WGS) entry which is preliminary data.</text>
</comment>
<evidence type="ECO:0000313" key="7">
    <source>
        <dbReference type="EMBL" id="OAF65390.1"/>
    </source>
</evidence>
<dbReference type="InterPro" id="IPR011687">
    <property type="entry name" value="Nop53/GLTSCR2"/>
</dbReference>
<reference evidence="7 8" key="1">
    <citation type="submission" date="2016-04" db="EMBL/GenBank/DDBJ databases">
        <title>The genome of Intoshia linei affirms orthonectids as highly simplified spiralians.</title>
        <authorList>
            <person name="Mikhailov K.V."/>
            <person name="Slusarev G.S."/>
            <person name="Nikitin M.A."/>
            <person name="Logacheva M.D."/>
            <person name="Penin A."/>
            <person name="Aleoshin V."/>
            <person name="Panchin Y.V."/>
        </authorList>
    </citation>
    <scope>NUCLEOTIDE SEQUENCE [LARGE SCALE GENOMIC DNA]</scope>
    <source>
        <strain evidence="7">Intl2013</strain>
        <tissue evidence="7">Whole animal</tissue>
    </source>
</reference>
<evidence type="ECO:0000256" key="5">
    <source>
        <dbReference type="ARBA" id="ARBA00022517"/>
    </source>
</evidence>
<evidence type="ECO:0000256" key="1">
    <source>
        <dbReference type="ARBA" id="ARBA00004604"/>
    </source>
</evidence>
<dbReference type="Proteomes" id="UP000078046">
    <property type="component" value="Unassembled WGS sequence"/>
</dbReference>
<evidence type="ECO:0000313" key="8">
    <source>
        <dbReference type="Proteomes" id="UP000078046"/>
    </source>
</evidence>
<dbReference type="EMBL" id="LWCA01001319">
    <property type="protein sequence ID" value="OAF65390.1"/>
    <property type="molecule type" value="Genomic_DNA"/>
</dbReference>
<evidence type="ECO:0000256" key="3">
    <source>
        <dbReference type="ARBA" id="ARBA00008838"/>
    </source>
</evidence>
<dbReference type="Pfam" id="PF07767">
    <property type="entry name" value="Nop53"/>
    <property type="match status" value="1"/>
</dbReference>
<keyword evidence="6" id="KW-0539">Nucleus</keyword>
<dbReference type="PANTHER" id="PTHR14211">
    <property type="entry name" value="GLIOMA SUPPRESSOR CANDIDATE REGION GENE 2"/>
    <property type="match status" value="1"/>
</dbReference>
<dbReference type="GO" id="GO:0006364">
    <property type="term" value="P:rRNA processing"/>
    <property type="evidence" value="ECO:0007669"/>
    <property type="project" value="TreeGrafter"/>
</dbReference>
<dbReference type="PIRSF" id="PIRSF017302">
    <property type="entry name" value="Gltscr2"/>
    <property type="match status" value="1"/>
</dbReference>
<gene>
    <name evidence="7" type="ORF">A3Q56_06904</name>
</gene>
<keyword evidence="8" id="KW-1185">Reference proteome</keyword>
<dbReference type="OrthoDB" id="5072at2759"/>
<dbReference type="AlphaFoldDB" id="A0A177AU94"/>
<evidence type="ECO:0000256" key="6">
    <source>
        <dbReference type="ARBA" id="ARBA00023242"/>
    </source>
</evidence>
<evidence type="ECO:0000256" key="4">
    <source>
        <dbReference type="ARBA" id="ARBA00018339"/>
    </source>
</evidence>
<dbReference type="PANTHER" id="PTHR14211:SF7">
    <property type="entry name" value="RIBOSOME BIOGENESIS PROTEIN NOP53"/>
    <property type="match status" value="1"/>
</dbReference>
<proteinExistence type="inferred from homology"/>
<dbReference type="GO" id="GO:0008097">
    <property type="term" value="F:5S rRNA binding"/>
    <property type="evidence" value="ECO:0007669"/>
    <property type="project" value="TreeGrafter"/>
</dbReference>
<dbReference type="GO" id="GO:0000027">
    <property type="term" value="P:ribosomal large subunit assembly"/>
    <property type="evidence" value="ECO:0007669"/>
    <property type="project" value="TreeGrafter"/>
</dbReference>
<name>A0A177AU94_9BILA</name>
<dbReference type="GO" id="GO:0005730">
    <property type="term" value="C:nucleolus"/>
    <property type="evidence" value="ECO:0007669"/>
    <property type="project" value="UniProtKB-SubCell"/>
</dbReference>
<comment type="subcellular location">
    <subcellularLocation>
        <location evidence="1">Nucleus</location>
        <location evidence="1">Nucleolus</location>
    </subcellularLocation>
    <subcellularLocation>
        <location evidence="2">Nucleus</location>
        <location evidence="2">Nucleoplasm</location>
    </subcellularLocation>
</comment>